<organism evidence="1 2">
    <name type="scientific">Exidia glandulosa HHB12029</name>
    <dbReference type="NCBI Taxonomy" id="1314781"/>
    <lineage>
        <taxon>Eukaryota</taxon>
        <taxon>Fungi</taxon>
        <taxon>Dikarya</taxon>
        <taxon>Basidiomycota</taxon>
        <taxon>Agaricomycotina</taxon>
        <taxon>Agaricomycetes</taxon>
        <taxon>Auriculariales</taxon>
        <taxon>Exidiaceae</taxon>
        <taxon>Exidia</taxon>
    </lineage>
</organism>
<evidence type="ECO:0000313" key="1">
    <source>
        <dbReference type="EMBL" id="KZV79880.1"/>
    </source>
</evidence>
<dbReference type="InParanoid" id="A0A165B5S3"/>
<dbReference type="Proteomes" id="UP000077266">
    <property type="component" value="Unassembled WGS sequence"/>
</dbReference>
<dbReference type="EMBL" id="KV426549">
    <property type="protein sequence ID" value="KZV79880.1"/>
    <property type="molecule type" value="Genomic_DNA"/>
</dbReference>
<sequence>MDKSKTTGIHTDYTNRHLRKADLSAADFVFRVGVVVLDANGDLLVFEDDETGILQLPRSRPLPTFDDLNEPLRFVSEQTGLKIDPLPLPAQSRRYRRPQLEWNQLEQDLVLDGAATTTDPFSVALDVNWKSVPESKLLDAQQVVVAWYSGVVRHSIQPDSCSLRGAQFIAINEFSNIMLGQTPYDAVGSNALNLFRVLWSETKRREEKKPHRT</sequence>
<gene>
    <name evidence="1" type="ORF">EXIGLDRAFT_706200</name>
</gene>
<dbReference type="OrthoDB" id="10527810at2759"/>
<keyword evidence="2" id="KW-1185">Reference proteome</keyword>
<dbReference type="AlphaFoldDB" id="A0A165B5S3"/>
<evidence type="ECO:0000313" key="2">
    <source>
        <dbReference type="Proteomes" id="UP000077266"/>
    </source>
</evidence>
<reference evidence="1 2" key="1">
    <citation type="journal article" date="2016" name="Mol. Biol. Evol.">
        <title>Comparative Genomics of Early-Diverging Mushroom-Forming Fungi Provides Insights into the Origins of Lignocellulose Decay Capabilities.</title>
        <authorList>
            <person name="Nagy L.G."/>
            <person name="Riley R."/>
            <person name="Tritt A."/>
            <person name="Adam C."/>
            <person name="Daum C."/>
            <person name="Floudas D."/>
            <person name="Sun H."/>
            <person name="Yadav J.S."/>
            <person name="Pangilinan J."/>
            <person name="Larsson K.H."/>
            <person name="Matsuura K."/>
            <person name="Barry K."/>
            <person name="Labutti K."/>
            <person name="Kuo R."/>
            <person name="Ohm R.A."/>
            <person name="Bhattacharya S.S."/>
            <person name="Shirouzu T."/>
            <person name="Yoshinaga Y."/>
            <person name="Martin F.M."/>
            <person name="Grigoriev I.V."/>
            <person name="Hibbett D.S."/>
        </authorList>
    </citation>
    <scope>NUCLEOTIDE SEQUENCE [LARGE SCALE GENOMIC DNA]</scope>
    <source>
        <strain evidence="1 2">HHB12029</strain>
    </source>
</reference>
<accession>A0A165B5S3</accession>
<proteinExistence type="predicted"/>
<protein>
    <submittedName>
        <fullName evidence="1">Uncharacterized protein</fullName>
    </submittedName>
</protein>
<name>A0A165B5S3_EXIGL</name>